<protein>
    <submittedName>
        <fullName evidence="1">Uncharacterized protein</fullName>
    </submittedName>
</protein>
<comment type="caution">
    <text evidence="1">The sequence shown here is derived from an EMBL/GenBank/DDBJ whole genome shotgun (WGS) entry which is preliminary data.</text>
</comment>
<dbReference type="Proteomes" id="UP000024635">
    <property type="component" value="Unassembled WGS sequence"/>
</dbReference>
<evidence type="ECO:0000313" key="2">
    <source>
        <dbReference type="Proteomes" id="UP000024635"/>
    </source>
</evidence>
<gene>
    <name evidence="1" type="primary">Acey_s0011.g1231</name>
    <name evidence="1" type="ORF">Y032_0011g1231</name>
</gene>
<dbReference type="EMBL" id="JARK01001347">
    <property type="protein sequence ID" value="EYC25485.1"/>
    <property type="molecule type" value="Genomic_DNA"/>
</dbReference>
<proteinExistence type="predicted"/>
<name>A0A016VDI7_9BILA</name>
<accession>A0A016VDI7</accession>
<sequence length="76" mass="8890">MIIHSVTLFKEGKQRIEPQRDFGRVDQAKRLEIRGAETEGLIRVVLAEVWVNTKKKITRLFCRLSDQKKRVLGNLE</sequence>
<dbReference type="AlphaFoldDB" id="A0A016VDI7"/>
<reference evidence="2" key="1">
    <citation type="journal article" date="2015" name="Nat. Genet.">
        <title>The genome and transcriptome of the zoonotic hookworm Ancylostoma ceylanicum identify infection-specific gene families.</title>
        <authorList>
            <person name="Schwarz E.M."/>
            <person name="Hu Y."/>
            <person name="Antoshechkin I."/>
            <person name="Miller M.M."/>
            <person name="Sternberg P.W."/>
            <person name="Aroian R.V."/>
        </authorList>
    </citation>
    <scope>NUCLEOTIDE SEQUENCE</scope>
    <source>
        <strain evidence="2">HY135</strain>
    </source>
</reference>
<organism evidence="1 2">
    <name type="scientific">Ancylostoma ceylanicum</name>
    <dbReference type="NCBI Taxonomy" id="53326"/>
    <lineage>
        <taxon>Eukaryota</taxon>
        <taxon>Metazoa</taxon>
        <taxon>Ecdysozoa</taxon>
        <taxon>Nematoda</taxon>
        <taxon>Chromadorea</taxon>
        <taxon>Rhabditida</taxon>
        <taxon>Rhabditina</taxon>
        <taxon>Rhabditomorpha</taxon>
        <taxon>Strongyloidea</taxon>
        <taxon>Ancylostomatidae</taxon>
        <taxon>Ancylostomatinae</taxon>
        <taxon>Ancylostoma</taxon>
    </lineage>
</organism>
<keyword evidence="2" id="KW-1185">Reference proteome</keyword>
<evidence type="ECO:0000313" key="1">
    <source>
        <dbReference type="EMBL" id="EYC25485.1"/>
    </source>
</evidence>